<evidence type="ECO:0000313" key="3">
    <source>
        <dbReference type="EMBL" id="CUA91715.1"/>
    </source>
</evidence>
<sequence length="697" mass="76334">MHVMDFDTAGIDLCELLEALPYGAWILNAKGVYVFQNSVDIAAFGDLAGKSAVETWVPEDQAAEWHQHHERALKGERVRYSRHVTTRDGSQYIETVLVPLMKEGQVSGAVGLAVNNTPWMTAQNEADQARALLDDVLEAIPDALAAYNSEDRLILFNAAYKDLYSYSAPAIRLGEKFETILRYGLEAGQYLDAGTAPEEKEKWLRTRLANHRNPPGKALIQKLPNGRWLHVRERKSASGNIVGVRTDVTALKAAEVAVRQTAETDSLTGIANRSVLITALQRTLKGSRSSDRMGALILLDVDHFKSINDTLGHDAGDLVLKTVAKRLRQTLRGEDTLARLGGDEFAVLVTGFEREEACEVVANTLHKALTKEITAGNRMLRPGISMGIALFPRDGTTVDELFKNADSALYKTKENGRNGWTLFDEQLGRRLHRVAGVKTALSEAILAGSITVALQPIVNISTGRHHGFESLARWNRQGEDMPPFEFVAIAEDAGMGLALGQELFEKSCQSFAALERAGLGAGTLSVNLGPAQLKCDNLPAMLRESLVRHGLTPDRLVLEITETVLIDRSACQIGRTLERLHDLGFQLSLDDFGTGFASLTHLRQFPVTGVKIDRSFTTRVTTSRQDAVIVETMIHLAKGLGISIVAEGVEDERQLAFLKDAGCTYAQGYFLAPPLRDAASQRVWLGARPAKVKAARN</sequence>
<dbReference type="Pfam" id="PF00563">
    <property type="entry name" value="EAL"/>
    <property type="match status" value="1"/>
</dbReference>
<dbReference type="InterPro" id="IPR029787">
    <property type="entry name" value="Nucleotide_cyclase"/>
</dbReference>
<dbReference type="Pfam" id="PF00990">
    <property type="entry name" value="GGDEF"/>
    <property type="match status" value="1"/>
</dbReference>
<dbReference type="FunFam" id="3.30.70.270:FF:000001">
    <property type="entry name" value="Diguanylate cyclase domain protein"/>
    <property type="match status" value="1"/>
</dbReference>
<dbReference type="Pfam" id="PF12860">
    <property type="entry name" value="PAS_7"/>
    <property type="match status" value="1"/>
</dbReference>
<dbReference type="NCBIfam" id="TIGR00254">
    <property type="entry name" value="GGDEF"/>
    <property type="match status" value="1"/>
</dbReference>
<dbReference type="CDD" id="cd01949">
    <property type="entry name" value="GGDEF"/>
    <property type="match status" value="1"/>
</dbReference>
<dbReference type="Gene3D" id="3.30.70.270">
    <property type="match status" value="1"/>
</dbReference>
<dbReference type="InterPro" id="IPR035965">
    <property type="entry name" value="PAS-like_dom_sf"/>
</dbReference>
<dbReference type="Gene3D" id="3.20.20.450">
    <property type="entry name" value="EAL domain"/>
    <property type="match status" value="1"/>
</dbReference>
<organism evidence="3 4">
    <name type="scientific">Pannonibacter indicus</name>
    <dbReference type="NCBI Taxonomy" id="466044"/>
    <lineage>
        <taxon>Bacteria</taxon>
        <taxon>Pseudomonadati</taxon>
        <taxon>Pseudomonadota</taxon>
        <taxon>Alphaproteobacteria</taxon>
        <taxon>Hyphomicrobiales</taxon>
        <taxon>Stappiaceae</taxon>
        <taxon>Pannonibacter</taxon>
    </lineage>
</organism>
<dbReference type="InterPro" id="IPR000160">
    <property type="entry name" value="GGDEF_dom"/>
</dbReference>
<name>A0A0K6HLA6_9HYPH</name>
<dbReference type="SMART" id="SM00052">
    <property type="entry name" value="EAL"/>
    <property type="match status" value="1"/>
</dbReference>
<gene>
    <name evidence="3" type="ORF">Ga0061067_10147</name>
</gene>
<dbReference type="PROSITE" id="PS50883">
    <property type="entry name" value="EAL"/>
    <property type="match status" value="1"/>
</dbReference>
<dbReference type="PROSITE" id="PS50887">
    <property type="entry name" value="GGDEF"/>
    <property type="match status" value="1"/>
</dbReference>
<evidence type="ECO:0000313" key="4">
    <source>
        <dbReference type="Proteomes" id="UP000183900"/>
    </source>
</evidence>
<proteinExistence type="predicted"/>
<dbReference type="SUPFAM" id="SSF141868">
    <property type="entry name" value="EAL domain-like"/>
    <property type="match status" value="1"/>
</dbReference>
<dbReference type="InterPro" id="IPR013656">
    <property type="entry name" value="PAS_4"/>
</dbReference>
<reference evidence="4" key="1">
    <citation type="submission" date="2015-08" db="EMBL/GenBank/DDBJ databases">
        <authorList>
            <person name="Varghese N."/>
        </authorList>
    </citation>
    <scope>NUCLEOTIDE SEQUENCE [LARGE SCALE GENOMIC DNA]</scope>
    <source>
        <strain evidence="4">DSM 23407</strain>
    </source>
</reference>
<dbReference type="PANTHER" id="PTHR44757">
    <property type="entry name" value="DIGUANYLATE CYCLASE DGCP"/>
    <property type="match status" value="1"/>
</dbReference>
<protein>
    <submittedName>
        <fullName evidence="3">Diguanylate cyclase (GGDEF) domain</fullName>
    </submittedName>
</protein>
<dbReference type="InterPro" id="IPR052155">
    <property type="entry name" value="Biofilm_reg_signaling"/>
</dbReference>
<dbReference type="GO" id="GO:0003824">
    <property type="term" value="F:catalytic activity"/>
    <property type="evidence" value="ECO:0007669"/>
    <property type="project" value="UniProtKB-ARBA"/>
</dbReference>
<dbReference type="Gene3D" id="3.30.450.20">
    <property type="entry name" value="PAS domain"/>
    <property type="match status" value="2"/>
</dbReference>
<evidence type="ECO:0000259" key="2">
    <source>
        <dbReference type="PROSITE" id="PS50887"/>
    </source>
</evidence>
<dbReference type="CDD" id="cd01948">
    <property type="entry name" value="EAL"/>
    <property type="match status" value="1"/>
</dbReference>
<dbReference type="InterPro" id="IPR035919">
    <property type="entry name" value="EAL_sf"/>
</dbReference>
<dbReference type="SUPFAM" id="SSF55073">
    <property type="entry name" value="Nucleotide cyclase"/>
    <property type="match status" value="1"/>
</dbReference>
<feature type="domain" description="GGDEF" evidence="2">
    <location>
        <begin position="292"/>
        <end position="425"/>
    </location>
</feature>
<dbReference type="AlphaFoldDB" id="A0A0K6HLA6"/>
<keyword evidence="4" id="KW-1185">Reference proteome</keyword>
<dbReference type="OrthoDB" id="9814202at2"/>
<dbReference type="PANTHER" id="PTHR44757:SF2">
    <property type="entry name" value="BIOFILM ARCHITECTURE MAINTENANCE PROTEIN MBAA"/>
    <property type="match status" value="1"/>
</dbReference>
<dbReference type="Pfam" id="PF08448">
    <property type="entry name" value="PAS_4"/>
    <property type="match status" value="1"/>
</dbReference>
<dbReference type="Proteomes" id="UP000183900">
    <property type="component" value="Unassembled WGS sequence"/>
</dbReference>
<dbReference type="SMART" id="SM00267">
    <property type="entry name" value="GGDEF"/>
    <property type="match status" value="1"/>
</dbReference>
<dbReference type="InterPro" id="IPR001633">
    <property type="entry name" value="EAL_dom"/>
</dbReference>
<evidence type="ECO:0000259" key="1">
    <source>
        <dbReference type="PROSITE" id="PS50883"/>
    </source>
</evidence>
<dbReference type="SUPFAM" id="SSF55785">
    <property type="entry name" value="PYP-like sensor domain (PAS domain)"/>
    <property type="match status" value="2"/>
</dbReference>
<feature type="domain" description="EAL" evidence="1">
    <location>
        <begin position="434"/>
        <end position="688"/>
    </location>
</feature>
<dbReference type="EMBL" id="CYHE01000001">
    <property type="protein sequence ID" value="CUA91715.1"/>
    <property type="molecule type" value="Genomic_DNA"/>
</dbReference>
<dbReference type="InterPro" id="IPR043128">
    <property type="entry name" value="Rev_trsase/Diguanyl_cyclase"/>
</dbReference>
<accession>A0A0K6HLA6</accession>